<evidence type="ECO:0000313" key="2">
    <source>
        <dbReference type="Proteomes" id="UP001163603"/>
    </source>
</evidence>
<reference evidence="2" key="1">
    <citation type="journal article" date="2023" name="G3 (Bethesda)">
        <title>Genome assembly and association tests identify interacting loci associated with vigor, precocity, and sex in interspecific pistachio rootstocks.</title>
        <authorList>
            <person name="Palmer W."/>
            <person name="Jacygrad E."/>
            <person name="Sagayaradj S."/>
            <person name="Cavanaugh K."/>
            <person name="Han R."/>
            <person name="Bertier L."/>
            <person name="Beede B."/>
            <person name="Kafkas S."/>
            <person name="Golino D."/>
            <person name="Preece J."/>
            <person name="Michelmore R."/>
        </authorList>
    </citation>
    <scope>NUCLEOTIDE SEQUENCE [LARGE SCALE GENOMIC DNA]</scope>
</reference>
<organism evidence="1 2">
    <name type="scientific">Pistacia integerrima</name>
    <dbReference type="NCBI Taxonomy" id="434235"/>
    <lineage>
        <taxon>Eukaryota</taxon>
        <taxon>Viridiplantae</taxon>
        <taxon>Streptophyta</taxon>
        <taxon>Embryophyta</taxon>
        <taxon>Tracheophyta</taxon>
        <taxon>Spermatophyta</taxon>
        <taxon>Magnoliopsida</taxon>
        <taxon>eudicotyledons</taxon>
        <taxon>Gunneridae</taxon>
        <taxon>Pentapetalae</taxon>
        <taxon>rosids</taxon>
        <taxon>malvids</taxon>
        <taxon>Sapindales</taxon>
        <taxon>Anacardiaceae</taxon>
        <taxon>Pistacia</taxon>
    </lineage>
</organism>
<gene>
    <name evidence="1" type="ORF">Pint_12291</name>
</gene>
<dbReference type="Proteomes" id="UP001163603">
    <property type="component" value="Chromosome 12"/>
</dbReference>
<name>A0ACC0XM86_9ROSI</name>
<comment type="caution">
    <text evidence="1">The sequence shown here is derived from an EMBL/GenBank/DDBJ whole genome shotgun (WGS) entry which is preliminary data.</text>
</comment>
<sequence length="481" mass="55312">MKDNNTSGSASTEEKLEIVIAPPHKKLEEFNVDVSKESSISMVLRGNVKEKQIKSSTKEDETVPVKNSTSFSKDQIETRNRHFKLYRAALAGDWNSAEKIFKEDKIYITAKLSKEGETALHIAAAAMSTGFVKKLLEQMKREDLAIKNNAGNTAFFLAAASGIVEIVKAMMEKNKDLVKIRGSNDMLPLHKATLMGNKKMVEYLYEVTGDELLDDNDRFELLISLLNHDIALDLVERHPETAIVRDENKETALHYLARMPGQMGTVDFSVVTRCKRSVIYLYNEVKRDVVKKRHSMLGRQGVKERGELCLRDRINEREQRWRNRMGWRDRIKKAICEVHYIGDQTPHAAFELVKFVWEQVMLLDDSQILEIIRKPRSLILEAAKQGNLAVLTIIFCAYPDLMFEVDENHYTIFHYAVMYRHYSIFRIIYNIGSLKDLIIKNTDEEGNNILHLAAKLPPPERPNNIESAGALYQLQDEMFRY</sequence>
<keyword evidence="2" id="KW-1185">Reference proteome</keyword>
<accession>A0ACC0XM86</accession>
<evidence type="ECO:0000313" key="1">
    <source>
        <dbReference type="EMBL" id="KAJ0018600.1"/>
    </source>
</evidence>
<protein>
    <submittedName>
        <fullName evidence="1">Uncharacterized protein</fullName>
    </submittedName>
</protein>
<dbReference type="EMBL" id="CM047747">
    <property type="protein sequence ID" value="KAJ0018600.1"/>
    <property type="molecule type" value="Genomic_DNA"/>
</dbReference>
<proteinExistence type="predicted"/>